<dbReference type="EMBL" id="CP064931">
    <property type="protein sequence ID" value="QPK09517.1"/>
    <property type="molecule type" value="Genomic_DNA"/>
</dbReference>
<keyword evidence="6" id="KW-0472">Membrane</keyword>
<dbReference type="Proteomes" id="UP000540266">
    <property type="component" value="Chromosome"/>
</dbReference>
<evidence type="ECO:0000256" key="5">
    <source>
        <dbReference type="ARBA" id="ARBA00022989"/>
    </source>
</evidence>
<dbReference type="AlphaFoldDB" id="A0A7X6IZ66"/>
<dbReference type="PANTHER" id="PTHR30250:SF10">
    <property type="entry name" value="LIPOPOLYSACCHARIDE BIOSYNTHESIS PROTEIN WZXC"/>
    <property type="match status" value="1"/>
</dbReference>
<evidence type="ECO:0000256" key="3">
    <source>
        <dbReference type="ARBA" id="ARBA00022475"/>
    </source>
</evidence>
<dbReference type="InterPro" id="IPR050833">
    <property type="entry name" value="Poly_Biosynth_Transport"/>
</dbReference>
<organism evidence="7 8">
    <name type="scientific">Rhizobium phaseoli</name>
    <dbReference type="NCBI Taxonomy" id="396"/>
    <lineage>
        <taxon>Bacteria</taxon>
        <taxon>Pseudomonadati</taxon>
        <taxon>Pseudomonadota</taxon>
        <taxon>Alphaproteobacteria</taxon>
        <taxon>Hyphomicrobiales</taxon>
        <taxon>Rhizobiaceae</taxon>
        <taxon>Rhizobium/Agrobacterium group</taxon>
        <taxon>Rhizobium</taxon>
    </lineage>
</organism>
<evidence type="ECO:0000313" key="7">
    <source>
        <dbReference type="EMBL" id="QPK09517.1"/>
    </source>
</evidence>
<reference evidence="7 8" key="1">
    <citation type="submission" date="2020-11" db="EMBL/GenBank/DDBJ databases">
        <title>Indigenous Rhizobia Nodulating Common beans in Western Kenya.</title>
        <authorList>
            <person name="Wekesa C.S."/>
            <person name="Oelmueller R."/>
            <person name="Furch A.C."/>
        </authorList>
    </citation>
    <scope>NUCLEOTIDE SEQUENCE [LARGE SCALE GENOMIC DNA]</scope>
    <source>
        <strain evidence="8">BS3</strain>
    </source>
</reference>
<gene>
    <name evidence="7" type="ORF">HER27_002800</name>
</gene>
<evidence type="ECO:0000256" key="6">
    <source>
        <dbReference type="ARBA" id="ARBA00023136"/>
    </source>
</evidence>
<name>A0A7X6IZ66_9HYPH</name>
<dbReference type="Pfam" id="PF13440">
    <property type="entry name" value="Polysacc_synt_3"/>
    <property type="match status" value="1"/>
</dbReference>
<keyword evidence="3" id="KW-1003">Cell membrane</keyword>
<proteinExistence type="inferred from homology"/>
<accession>A0A7X6IZ66</accession>
<sequence length="535" mass="57613">MVGRPPYPGVLIIATNPRHRWCETNKAGIMMTTAPKQIGAKTLQASFWLMSGVFYGRLANLAMTIILARILVPADFGLVALGTTLLIILTSVTDLSLANALIHHQDVKDADYHTAFTLSAIRGVLLAIAMVISGFVMAHLYNDPRLIGVCAGLASRPLLSGLGSPYYVTFSKELDFGTVAKNEALNYTAQLVVAVGVAWLTKSYWAIVAGAVAASITGIVATYIRAPYVPHFTLTSWRKLTNFSVWLTLNQFVTIIGNRFDNFLAGGLLGIASFGAYNVGNNVAAMITQSAFQPLERVLFPSFAKLTGDKARLNEAFQKSQASLFAIGFPMGVGLAMVAEPFVYLTLGPKWGIAVTVIQFIAPVLGMQIVFGPSNALAYALGATRTLFTRGIVLLIFRVPIVLAGLYFFGLIGLLVARVISGGIVVSVVNFYIVRSLTGLSPWRQLFVTWRSWVSGGAMVLALLALRELTGPITNNFAAGEALVETVLLGGAVYCFVHAVLWITSGRSQVGVEAELMKVISAIFGRFRKPHERSV</sequence>
<keyword evidence="5" id="KW-1133">Transmembrane helix</keyword>
<dbReference type="CDD" id="cd13127">
    <property type="entry name" value="MATE_tuaB_like"/>
    <property type="match status" value="1"/>
</dbReference>
<dbReference type="GO" id="GO:0005886">
    <property type="term" value="C:plasma membrane"/>
    <property type="evidence" value="ECO:0007669"/>
    <property type="project" value="UniProtKB-SubCell"/>
</dbReference>
<evidence type="ECO:0000256" key="1">
    <source>
        <dbReference type="ARBA" id="ARBA00004651"/>
    </source>
</evidence>
<evidence type="ECO:0000256" key="4">
    <source>
        <dbReference type="ARBA" id="ARBA00022692"/>
    </source>
</evidence>
<comment type="subcellular location">
    <subcellularLocation>
        <location evidence="1">Cell membrane</location>
        <topology evidence="1">Multi-pass membrane protein</topology>
    </subcellularLocation>
</comment>
<evidence type="ECO:0000313" key="8">
    <source>
        <dbReference type="Proteomes" id="UP000540266"/>
    </source>
</evidence>
<protein>
    <submittedName>
        <fullName evidence="7">Lipopolysaccharide biosynthesis protein</fullName>
    </submittedName>
</protein>
<dbReference type="PANTHER" id="PTHR30250">
    <property type="entry name" value="PST FAMILY PREDICTED COLANIC ACID TRANSPORTER"/>
    <property type="match status" value="1"/>
</dbReference>
<keyword evidence="4" id="KW-0812">Transmembrane</keyword>
<evidence type="ECO:0000256" key="2">
    <source>
        <dbReference type="ARBA" id="ARBA00007430"/>
    </source>
</evidence>
<comment type="similarity">
    <text evidence="2">Belongs to the polysaccharide synthase family.</text>
</comment>